<dbReference type="InterPro" id="IPR001343">
    <property type="entry name" value="Hemolysn_Ca-bd"/>
</dbReference>
<evidence type="ECO:0000256" key="1">
    <source>
        <dbReference type="ARBA" id="ARBA00004613"/>
    </source>
</evidence>
<evidence type="ECO:0000313" key="4">
    <source>
        <dbReference type="EMBL" id="AUH66548.1"/>
    </source>
</evidence>
<protein>
    <recommendedName>
        <fullName evidence="6">Calcium-binding protein</fullName>
    </recommendedName>
</protein>
<dbReference type="SUPFAM" id="SSF51120">
    <property type="entry name" value="beta-Roll"/>
    <property type="match status" value="5"/>
</dbReference>
<dbReference type="PANTHER" id="PTHR38340:SF1">
    <property type="entry name" value="S-LAYER PROTEIN"/>
    <property type="match status" value="1"/>
</dbReference>
<feature type="region of interest" description="Disordered" evidence="3">
    <location>
        <begin position="707"/>
        <end position="773"/>
    </location>
</feature>
<organism evidence="4 5">
    <name type="scientific">Paracoccus zhejiangensis</name>
    <dbReference type="NCBI Taxonomy" id="1077935"/>
    <lineage>
        <taxon>Bacteria</taxon>
        <taxon>Pseudomonadati</taxon>
        <taxon>Pseudomonadota</taxon>
        <taxon>Alphaproteobacteria</taxon>
        <taxon>Rhodobacterales</taxon>
        <taxon>Paracoccaceae</taxon>
        <taxon>Paracoccus</taxon>
    </lineage>
</organism>
<dbReference type="PANTHER" id="PTHR38340">
    <property type="entry name" value="S-LAYER PROTEIN"/>
    <property type="match status" value="1"/>
</dbReference>
<keyword evidence="4" id="KW-0614">Plasmid</keyword>
<evidence type="ECO:0000256" key="3">
    <source>
        <dbReference type="SAM" id="MobiDB-lite"/>
    </source>
</evidence>
<keyword evidence="2" id="KW-0964">Secreted</keyword>
<dbReference type="InterPro" id="IPR050557">
    <property type="entry name" value="RTX_toxin/Mannuronan_C5-epim"/>
</dbReference>
<dbReference type="InterPro" id="IPR018511">
    <property type="entry name" value="Hemolysin-typ_Ca-bd_CS"/>
</dbReference>
<evidence type="ECO:0000256" key="2">
    <source>
        <dbReference type="ARBA" id="ARBA00022525"/>
    </source>
</evidence>
<dbReference type="Proteomes" id="UP000234530">
    <property type="component" value="Plasmid pPZ01"/>
</dbReference>
<dbReference type="GO" id="GO:0005509">
    <property type="term" value="F:calcium ion binding"/>
    <property type="evidence" value="ECO:0007669"/>
    <property type="project" value="InterPro"/>
</dbReference>
<dbReference type="AlphaFoldDB" id="A0A2H5F4R7"/>
<dbReference type="RefSeq" id="WP_101754519.1">
    <property type="nucleotide sequence ID" value="NZ_CP025431.1"/>
</dbReference>
<proteinExistence type="predicted"/>
<dbReference type="KEGG" id="pzh:CX676_19765"/>
<gene>
    <name evidence="4" type="ORF">CX676_19765</name>
</gene>
<evidence type="ECO:0000313" key="5">
    <source>
        <dbReference type="Proteomes" id="UP000234530"/>
    </source>
</evidence>
<evidence type="ECO:0008006" key="6">
    <source>
        <dbReference type="Google" id="ProtNLM"/>
    </source>
</evidence>
<dbReference type="InterPro" id="IPR011049">
    <property type="entry name" value="Serralysin-like_metalloprot_C"/>
</dbReference>
<dbReference type="PRINTS" id="PR00313">
    <property type="entry name" value="CABNDNGRPT"/>
</dbReference>
<dbReference type="Pfam" id="PF00353">
    <property type="entry name" value="HemolysinCabind"/>
    <property type="match status" value="11"/>
</dbReference>
<name>A0A2H5F4R7_9RHOB</name>
<sequence>MARRLGSGRGDQLFGSDGSDVMIGLGGDDGLWGRGGRDFLLGGRGNDTLDGGAGRDRVLAGSGDDLAVFVASDAGDDGGCADIYDGGSGRDVLRLSLTAAEWNDPAIRAEILAYVAQLEAGLFDQPYRFDTLSLQARRFEALDLVVDGEPVDPQGDPSETIEMPGATEDLVITTGAGADRVITGSGNDVIDTGAGNDTVDSGAGDDRITIGDGDDVVHAGSGNDTIIAGQAGGNDFIDVGPGNDWVVYPSLEADEPVRIDLRAMDRSAVVEAVNLLTLAGLPADTPVGLADGGDWVDTDVLVSIENAGGGNGDDTIIGTDAANVLEGGEGADQLSGHDGIDTLRGGAGADSIDGGGADDVIEGGAGNDSLQGGTGFDTLVLQGNRADYSFTNSNGVYVVTDLVAGRDGEDRFSSIEEIAFADVTIGTWVVAGVNHIEGTSGNDVLDGTDGHDRLSGFAGDDRLNGGADEDLFDGGRGNDTIDGGSGTEDDANFVWDLVDYSQAEFDGGMAGVTVNLASGIATDPYGDTDILIDIERVFGTNSDDLIIGSDGEDPDAFDPFGGNDTIHGAGGGRDILIYQTADDHGGSRGLVVAFSATEAGTGTVLVDPFGDRDDFTGIERLQATRFSDSIAGGIGDERFGLLAGDDTLDGGAGRDRADYSSDANFGGSAPIFADLSQVDGDGFARVTDGFGDVDLLRNVEDIRGTGGADTIWGDTADNGISGQAGSDDLRGGGGDDLLEGGLGDDDLRGDAGNDRLEGGAGADRLEGGSGNDTLNGGDGADVFVFAPGSGDDLIEDFGLDTDLLVLTGGVTITAISEAELGGEAGPDTLVELSSGATITLLDLSGVTDPTELLA</sequence>
<dbReference type="PROSITE" id="PS00330">
    <property type="entry name" value="HEMOLYSIN_CALCIUM"/>
    <property type="match status" value="8"/>
</dbReference>
<dbReference type="EMBL" id="CP025431">
    <property type="protein sequence ID" value="AUH66548.1"/>
    <property type="molecule type" value="Genomic_DNA"/>
</dbReference>
<accession>A0A2H5F4R7</accession>
<reference evidence="4 5" key="1">
    <citation type="journal article" date="2013" name="Antonie Van Leeuwenhoek">
        <title>Paracoccus zhejiangensis sp. nov., isolated from activated sludge in wastewater-treatment system.</title>
        <authorList>
            <person name="Wu Z.G."/>
            <person name="Zhang D.F."/>
            <person name="Liu Y.L."/>
            <person name="Wang F."/>
            <person name="Jiang X."/>
            <person name="Li C."/>
            <person name="Li S.P."/>
            <person name="Hong Q."/>
            <person name="Li W.J."/>
        </authorList>
    </citation>
    <scope>NUCLEOTIDE SEQUENCE [LARGE SCALE GENOMIC DNA]</scope>
    <source>
        <strain evidence="4 5">J6</strain>
        <plasmid evidence="5">Plasmid ppz01</plasmid>
    </source>
</reference>
<dbReference type="Gene3D" id="2.150.10.10">
    <property type="entry name" value="Serralysin-like metalloprotease, C-terminal"/>
    <property type="match status" value="6"/>
</dbReference>
<comment type="subcellular location">
    <subcellularLocation>
        <location evidence="1">Secreted</location>
    </subcellularLocation>
</comment>
<geneLocation type="plasmid" evidence="5">
    <name>ppz01</name>
</geneLocation>
<keyword evidence="5" id="KW-1185">Reference proteome</keyword>
<dbReference type="OrthoDB" id="7779218at2"/>
<dbReference type="GO" id="GO:0005576">
    <property type="term" value="C:extracellular region"/>
    <property type="evidence" value="ECO:0007669"/>
    <property type="project" value="UniProtKB-SubCell"/>
</dbReference>
<feature type="compositionally biased region" description="Basic and acidic residues" evidence="3">
    <location>
        <begin position="745"/>
        <end position="757"/>
    </location>
</feature>